<keyword evidence="3 5" id="KW-1133">Transmembrane helix</keyword>
<feature type="domain" description="ABC transmembrane type-2" evidence="6">
    <location>
        <begin position="8"/>
        <end position="235"/>
    </location>
</feature>
<keyword evidence="2 5" id="KW-0812">Transmembrane</keyword>
<dbReference type="EMBL" id="RYYR01000035">
    <property type="protein sequence ID" value="RUL47909.1"/>
    <property type="molecule type" value="Genomic_DNA"/>
</dbReference>
<feature type="transmembrane region" description="Helical" evidence="5">
    <location>
        <begin position="44"/>
        <end position="69"/>
    </location>
</feature>
<evidence type="ECO:0000259" key="6">
    <source>
        <dbReference type="PROSITE" id="PS51012"/>
    </source>
</evidence>
<keyword evidence="4 5" id="KW-0472">Membrane</keyword>
<evidence type="ECO:0000256" key="3">
    <source>
        <dbReference type="ARBA" id="ARBA00022989"/>
    </source>
</evidence>
<dbReference type="PROSITE" id="PS51012">
    <property type="entry name" value="ABC_TM2"/>
    <property type="match status" value="1"/>
</dbReference>
<organism evidence="7 8">
    <name type="scientific">Lysinibacillus antri</name>
    <dbReference type="NCBI Taxonomy" id="2498145"/>
    <lineage>
        <taxon>Bacteria</taxon>
        <taxon>Bacillati</taxon>
        <taxon>Bacillota</taxon>
        <taxon>Bacilli</taxon>
        <taxon>Bacillales</taxon>
        <taxon>Bacillaceae</taxon>
        <taxon>Lysinibacillus</taxon>
    </lineage>
</organism>
<dbReference type="GO" id="GO:0140359">
    <property type="term" value="F:ABC-type transporter activity"/>
    <property type="evidence" value="ECO:0007669"/>
    <property type="project" value="InterPro"/>
</dbReference>
<reference evidence="7 8" key="1">
    <citation type="submission" date="2018-12" db="EMBL/GenBank/DDBJ databases">
        <title>Lysinibacillus antri sp. nov., isolated from a cave soil.</title>
        <authorList>
            <person name="Narsing Rao M.P."/>
            <person name="Zhang H."/>
            <person name="Dong Z.-Y."/>
            <person name="Niu X.-K."/>
            <person name="Zhang K."/>
            <person name="Fang B.-Z."/>
            <person name="Kang Y.-Q."/>
            <person name="Xiao M."/>
            <person name="Li W.-J."/>
        </authorList>
    </citation>
    <scope>NUCLEOTIDE SEQUENCE [LARGE SCALE GENOMIC DNA]</scope>
    <source>
        <strain evidence="7 8">SYSU K30002</strain>
    </source>
</reference>
<dbReference type="AlphaFoldDB" id="A0A3S0P5X9"/>
<comment type="subcellular location">
    <subcellularLocation>
        <location evidence="5">Cell membrane</location>
        <topology evidence="5">Multi-pass membrane protein</topology>
    </subcellularLocation>
    <subcellularLocation>
        <location evidence="1">Membrane</location>
        <topology evidence="1">Multi-pass membrane protein</topology>
    </subcellularLocation>
</comment>
<evidence type="ECO:0000313" key="7">
    <source>
        <dbReference type="EMBL" id="RUL47909.1"/>
    </source>
</evidence>
<protein>
    <recommendedName>
        <fullName evidence="5">Transport permease protein</fullName>
    </recommendedName>
</protein>
<dbReference type="Pfam" id="PF01061">
    <property type="entry name" value="ABC2_membrane"/>
    <property type="match status" value="1"/>
</dbReference>
<evidence type="ECO:0000256" key="5">
    <source>
        <dbReference type="RuleBase" id="RU361157"/>
    </source>
</evidence>
<feature type="transmembrane region" description="Helical" evidence="5">
    <location>
        <begin position="20"/>
        <end position="38"/>
    </location>
</feature>
<keyword evidence="8" id="KW-1185">Reference proteome</keyword>
<dbReference type="InterPro" id="IPR052902">
    <property type="entry name" value="ABC-2_transporter"/>
</dbReference>
<dbReference type="PANTHER" id="PTHR43027:SF1">
    <property type="entry name" value="DOXORUBICIN RESISTANCE ABC TRANSPORTER PERMEASE PROTEIN DRRC-RELATED"/>
    <property type="match status" value="1"/>
</dbReference>
<evidence type="ECO:0000256" key="4">
    <source>
        <dbReference type="ARBA" id="ARBA00023136"/>
    </source>
</evidence>
<gene>
    <name evidence="7" type="ORF">EK386_17725</name>
</gene>
<dbReference type="InterPro" id="IPR013525">
    <property type="entry name" value="ABC2_TM"/>
</dbReference>
<sequence length="248" mass="28155">MASVIFNSMIKTSLRDKISVFYGLVFPIGLLILLGWFFDQETMSIRILTGVTAISTLFWGMQGIAFQVFSQRNKGVYKLLKLTPMPIIRFVFTMMLARTVVGVVMNMIVWFVGVVVLHVEISWMTIVLTSFLVFVGTLCFTSLGFLIANFAQNEAQINVFSNLIQLPMIFMSEAFYSLNNLPEWIQVVGKLLPFEYYTKGLSATVTKEIYLLGFAVPFISMIGILILAALTFKWDEKQVDIKIKKKYA</sequence>
<feature type="transmembrane region" description="Helical" evidence="5">
    <location>
        <begin position="123"/>
        <end position="147"/>
    </location>
</feature>
<dbReference type="InterPro" id="IPR047817">
    <property type="entry name" value="ABC2_TM_bact-type"/>
</dbReference>
<proteinExistence type="inferred from homology"/>
<accession>A0A3S0P5X9</accession>
<dbReference type="PANTHER" id="PTHR43027">
    <property type="entry name" value="DOXORUBICIN RESISTANCE ABC TRANSPORTER PERMEASE PROTEIN DRRC-RELATED"/>
    <property type="match status" value="1"/>
</dbReference>
<comment type="caution">
    <text evidence="7">The sequence shown here is derived from an EMBL/GenBank/DDBJ whole genome shotgun (WGS) entry which is preliminary data.</text>
</comment>
<dbReference type="PIRSF" id="PIRSF006648">
    <property type="entry name" value="DrrB"/>
    <property type="match status" value="1"/>
</dbReference>
<comment type="similarity">
    <text evidence="5">Belongs to the ABC-2 integral membrane protein family.</text>
</comment>
<evidence type="ECO:0000256" key="1">
    <source>
        <dbReference type="ARBA" id="ARBA00004141"/>
    </source>
</evidence>
<evidence type="ECO:0000313" key="8">
    <source>
        <dbReference type="Proteomes" id="UP000287910"/>
    </source>
</evidence>
<dbReference type="Proteomes" id="UP000287910">
    <property type="component" value="Unassembled WGS sequence"/>
</dbReference>
<dbReference type="RefSeq" id="WP_126660512.1">
    <property type="nucleotide sequence ID" value="NZ_RYYR01000035.1"/>
</dbReference>
<comment type="caution">
    <text evidence="5">Lacks conserved residue(s) required for the propagation of feature annotation.</text>
</comment>
<dbReference type="InterPro" id="IPR000412">
    <property type="entry name" value="ABC_2_transport"/>
</dbReference>
<feature type="transmembrane region" description="Helical" evidence="5">
    <location>
        <begin position="209"/>
        <end position="232"/>
    </location>
</feature>
<keyword evidence="5" id="KW-1003">Cell membrane</keyword>
<name>A0A3S0P5X9_9BACI</name>
<dbReference type="GO" id="GO:0043190">
    <property type="term" value="C:ATP-binding cassette (ABC) transporter complex"/>
    <property type="evidence" value="ECO:0007669"/>
    <property type="project" value="InterPro"/>
</dbReference>
<keyword evidence="5" id="KW-0813">Transport</keyword>
<evidence type="ECO:0000256" key="2">
    <source>
        <dbReference type="ARBA" id="ARBA00022692"/>
    </source>
</evidence>
<feature type="transmembrane region" description="Helical" evidence="5">
    <location>
        <begin position="90"/>
        <end position="117"/>
    </location>
</feature>